<accession>A0A3E0WLZ4</accession>
<proteinExistence type="predicted"/>
<dbReference type="EMBL" id="NFZX01000030">
    <property type="protein sequence ID" value="RFA33828.1"/>
    <property type="molecule type" value="Genomic_DNA"/>
</dbReference>
<dbReference type="Proteomes" id="UP000256488">
    <property type="component" value="Unassembled WGS sequence"/>
</dbReference>
<organism evidence="1 2">
    <name type="scientific">Virgibacillus dokdonensis</name>
    <dbReference type="NCBI Taxonomy" id="302167"/>
    <lineage>
        <taxon>Bacteria</taxon>
        <taxon>Bacillati</taxon>
        <taxon>Bacillota</taxon>
        <taxon>Bacilli</taxon>
        <taxon>Bacillales</taxon>
        <taxon>Bacillaceae</taxon>
        <taxon>Virgibacillus</taxon>
    </lineage>
</organism>
<gene>
    <name evidence="1" type="ORF">CAI16_13305</name>
</gene>
<reference evidence="1 2" key="1">
    <citation type="submission" date="2017-05" db="EMBL/GenBank/DDBJ databases">
        <title>Virgibacillus sp. AK90 isolated from a saltern of Kakinada, India.</title>
        <authorList>
            <person name="Gupta V."/>
            <person name="Sidhu C."/>
            <person name="Korpole S."/>
            <person name="Pinnaka A.K."/>
        </authorList>
    </citation>
    <scope>NUCLEOTIDE SEQUENCE [LARGE SCALE GENOMIC DNA]</scope>
    <source>
        <strain evidence="1 2">AK90</strain>
    </source>
</reference>
<protein>
    <submittedName>
        <fullName evidence="1">Uncharacterized protein</fullName>
    </submittedName>
</protein>
<evidence type="ECO:0000313" key="1">
    <source>
        <dbReference type="EMBL" id="RFA33828.1"/>
    </source>
</evidence>
<dbReference type="AlphaFoldDB" id="A0A3E0WLZ4"/>
<name>A0A3E0WLZ4_9BACI</name>
<comment type="caution">
    <text evidence="1">The sequence shown here is derived from an EMBL/GenBank/DDBJ whole genome shotgun (WGS) entry which is preliminary data.</text>
</comment>
<evidence type="ECO:0000313" key="2">
    <source>
        <dbReference type="Proteomes" id="UP000256488"/>
    </source>
</evidence>
<sequence length="144" mass="17307">MPEKVPSYYLFTRDTKNKIKQIAEENKCSEVNAITRVIDIYIQQKEEQQSVLLDAVSQLMDEKLGELKESLHRLQVTGNVIDRDTKMILEFWNHYFVVNKFQNFISTEKFKTDEVKEAETLIKDRISKHRQRRLEWEQKKKTKQ</sequence>
<dbReference type="RefSeq" id="WP_258871873.1">
    <property type="nucleotide sequence ID" value="NZ_NFZX01000030.1"/>
</dbReference>